<dbReference type="PANTHER" id="PTHR45875:SF1">
    <property type="entry name" value="METHYLTRANSFERASE N6AMT1"/>
    <property type="match status" value="1"/>
</dbReference>
<dbReference type="RefSeq" id="WP_274202820.1">
    <property type="nucleotide sequence ID" value="NZ_JAQZAO010000011.1"/>
</dbReference>
<evidence type="ECO:0000256" key="4">
    <source>
        <dbReference type="ARBA" id="ARBA00022691"/>
    </source>
</evidence>
<dbReference type="NCBIfam" id="TIGR00537">
    <property type="entry name" value="hemK_rel_arch"/>
    <property type="match status" value="1"/>
</dbReference>
<dbReference type="PANTHER" id="PTHR45875">
    <property type="entry name" value="METHYLTRANSFERASE N6AMT1"/>
    <property type="match status" value="1"/>
</dbReference>
<dbReference type="InterPro" id="IPR029063">
    <property type="entry name" value="SAM-dependent_MTases_sf"/>
</dbReference>
<evidence type="ECO:0000259" key="5">
    <source>
        <dbReference type="Pfam" id="PF05175"/>
    </source>
</evidence>
<dbReference type="InterPro" id="IPR007848">
    <property type="entry name" value="Small_mtfrase_dom"/>
</dbReference>
<dbReference type="Gene3D" id="3.40.50.150">
    <property type="entry name" value="Vaccinia Virus protein VP39"/>
    <property type="match status" value="1"/>
</dbReference>
<keyword evidence="4" id="KW-0949">S-adenosyl-L-methionine</keyword>
<protein>
    <submittedName>
        <fullName evidence="6">Methyltransferase</fullName>
    </submittedName>
</protein>
<dbReference type="GO" id="GO:0032259">
    <property type="term" value="P:methylation"/>
    <property type="evidence" value="ECO:0007669"/>
    <property type="project" value="UniProtKB-KW"/>
</dbReference>
<evidence type="ECO:0000313" key="6">
    <source>
        <dbReference type="EMBL" id="MDD7968293.1"/>
    </source>
</evidence>
<keyword evidence="3" id="KW-0808">Transferase</keyword>
<dbReference type="InterPro" id="IPR004557">
    <property type="entry name" value="PrmC-related"/>
</dbReference>
<reference evidence="6 7" key="1">
    <citation type="submission" date="2023-02" db="EMBL/GenBank/DDBJ databases">
        <title>Genome sequencing required for Actinomycetospora new species description.</title>
        <authorList>
            <person name="Saimee Y."/>
            <person name="Duangmal K."/>
        </authorList>
    </citation>
    <scope>NUCLEOTIDE SEQUENCE [LARGE SCALE GENOMIC DNA]</scope>
    <source>
        <strain evidence="6 7">DW7H6</strain>
    </source>
</reference>
<dbReference type="InterPro" id="IPR002052">
    <property type="entry name" value="DNA_methylase_N6_adenine_CS"/>
</dbReference>
<organism evidence="6 7">
    <name type="scientific">Actinomycetospora lemnae</name>
    <dbReference type="NCBI Taxonomy" id="3019891"/>
    <lineage>
        <taxon>Bacteria</taxon>
        <taxon>Bacillati</taxon>
        <taxon>Actinomycetota</taxon>
        <taxon>Actinomycetes</taxon>
        <taxon>Pseudonocardiales</taxon>
        <taxon>Pseudonocardiaceae</taxon>
        <taxon>Actinomycetospora</taxon>
    </lineage>
</organism>
<dbReference type="Proteomes" id="UP001300763">
    <property type="component" value="Unassembled WGS sequence"/>
</dbReference>
<sequence length="265" mass="28395">MTTVAPEPRRTRASTVTATATENRPATGAVTVPATAIRPHHRVFRVPGVYPVQRDTWLLADVLRAELTDHGCGVDRPCRVLELGAGAGALSVVAAGVPCTEVTAVDLSRRALFSTRINAARHGRRVRTRRGDLTAPVAGERFDVVVSNPPYVPAATDDLPSHGWARAFDGGRDGRAVLDRVCDEAPDVLTEGGRLLVVHSAFNDPALTVARLQTRGLSAEVVARHEHPYGPVLTARSDLLRERGLATADQRTEELVVVRAVRPAA</sequence>
<evidence type="ECO:0000313" key="7">
    <source>
        <dbReference type="Proteomes" id="UP001300763"/>
    </source>
</evidence>
<accession>A0ABT5SZJ1</accession>
<comment type="caution">
    <text evidence="6">The sequence shown here is derived from an EMBL/GenBank/DDBJ whole genome shotgun (WGS) entry which is preliminary data.</text>
</comment>
<evidence type="ECO:0000256" key="3">
    <source>
        <dbReference type="ARBA" id="ARBA00022679"/>
    </source>
</evidence>
<dbReference type="GO" id="GO:0008168">
    <property type="term" value="F:methyltransferase activity"/>
    <property type="evidence" value="ECO:0007669"/>
    <property type="project" value="UniProtKB-KW"/>
</dbReference>
<dbReference type="InterPro" id="IPR052190">
    <property type="entry name" value="Euk-Arch_PrmC-MTase"/>
</dbReference>
<dbReference type="EMBL" id="JAQZAO010000011">
    <property type="protein sequence ID" value="MDD7968293.1"/>
    <property type="molecule type" value="Genomic_DNA"/>
</dbReference>
<keyword evidence="7" id="KW-1185">Reference proteome</keyword>
<name>A0ABT5SZJ1_9PSEU</name>
<proteinExistence type="inferred from homology"/>
<dbReference type="SUPFAM" id="SSF53335">
    <property type="entry name" value="S-adenosyl-L-methionine-dependent methyltransferases"/>
    <property type="match status" value="1"/>
</dbReference>
<dbReference type="CDD" id="cd02440">
    <property type="entry name" value="AdoMet_MTases"/>
    <property type="match status" value="1"/>
</dbReference>
<dbReference type="PROSITE" id="PS00092">
    <property type="entry name" value="N6_MTASE"/>
    <property type="match status" value="1"/>
</dbReference>
<comment type="similarity">
    <text evidence="1">Belongs to the eukaryotic/archaeal PrmC-related family.</text>
</comment>
<evidence type="ECO:0000256" key="2">
    <source>
        <dbReference type="ARBA" id="ARBA00022603"/>
    </source>
</evidence>
<gene>
    <name evidence="6" type="ORF">PGB27_23360</name>
</gene>
<evidence type="ECO:0000256" key="1">
    <source>
        <dbReference type="ARBA" id="ARBA00006149"/>
    </source>
</evidence>
<dbReference type="Pfam" id="PF05175">
    <property type="entry name" value="MTS"/>
    <property type="match status" value="1"/>
</dbReference>
<keyword evidence="2 6" id="KW-0489">Methyltransferase</keyword>
<feature type="domain" description="Methyltransferase small" evidence="5">
    <location>
        <begin position="78"/>
        <end position="152"/>
    </location>
</feature>